<protein>
    <submittedName>
        <fullName evidence="3">Uncharacterized protein</fullName>
    </submittedName>
</protein>
<feature type="transmembrane region" description="Helical" evidence="2">
    <location>
        <begin position="160"/>
        <end position="181"/>
    </location>
</feature>
<evidence type="ECO:0000256" key="1">
    <source>
        <dbReference type="SAM" id="MobiDB-lite"/>
    </source>
</evidence>
<feature type="transmembrane region" description="Helical" evidence="2">
    <location>
        <begin position="71"/>
        <end position="92"/>
    </location>
</feature>
<feature type="transmembrane region" description="Helical" evidence="2">
    <location>
        <begin position="248"/>
        <end position="268"/>
    </location>
</feature>
<accession>A0A7S1WJL5</accession>
<feature type="region of interest" description="Disordered" evidence="1">
    <location>
        <begin position="1"/>
        <end position="28"/>
    </location>
</feature>
<dbReference type="EMBL" id="HBGE01081246">
    <property type="protein sequence ID" value="CAD9171711.1"/>
    <property type="molecule type" value="Transcribed_RNA"/>
</dbReference>
<reference evidence="3" key="1">
    <citation type="submission" date="2021-01" db="EMBL/GenBank/DDBJ databases">
        <authorList>
            <person name="Corre E."/>
            <person name="Pelletier E."/>
            <person name="Niang G."/>
            <person name="Scheremetjew M."/>
            <person name="Finn R."/>
            <person name="Kale V."/>
            <person name="Holt S."/>
            <person name="Cochrane G."/>
            <person name="Meng A."/>
            <person name="Brown T."/>
            <person name="Cohen L."/>
        </authorList>
    </citation>
    <scope>NUCLEOTIDE SEQUENCE</scope>
    <source>
        <strain evidence="3">OF101</strain>
    </source>
</reference>
<name>A0A7S1WJL5_ALECA</name>
<keyword evidence="2" id="KW-0472">Membrane</keyword>
<keyword evidence="2" id="KW-1133">Transmembrane helix</keyword>
<gene>
    <name evidence="3" type="ORF">ACAT0790_LOCUS48480</name>
</gene>
<feature type="transmembrane region" description="Helical" evidence="2">
    <location>
        <begin position="221"/>
        <end position="242"/>
    </location>
</feature>
<dbReference type="AlphaFoldDB" id="A0A7S1WJL5"/>
<keyword evidence="2" id="KW-0812">Transmembrane</keyword>
<sequence>MKLDGPRELIAAHGEDEESGTESEDAEEDVIHQEYEPLEESIYGFAVSMIIRDTVWISAGTNMPLVRAARVLNSFVLIACVITLQVFLLFAVSRLLSAPAVLEIRETYSDYEELMYPNHTFLTVNGFKRGVPGFRVDDNFRKMDKHTARKVCEVPLSHPFYLMSILFIWTLTCQLEVRAIFETAMCLLWKTPLVHSTADVVEPGEEEHCVEVRGLTPCMKFVIGVLVLLPRTLTCLALLYLGCRWLTATLGLGDVLLNGLALEFLVLLKELLYNVTVSHRNRVDTQRLLIRPFRDVNKATFCTFFDSQAWAILSAAWAWVYVYHVQMVLPHYGWDLAAMCKKYLPVGPLF</sequence>
<evidence type="ECO:0000256" key="2">
    <source>
        <dbReference type="SAM" id="Phobius"/>
    </source>
</evidence>
<proteinExistence type="predicted"/>
<evidence type="ECO:0000313" key="3">
    <source>
        <dbReference type="EMBL" id="CAD9171711.1"/>
    </source>
</evidence>
<feature type="compositionally biased region" description="Acidic residues" evidence="1">
    <location>
        <begin position="15"/>
        <end position="28"/>
    </location>
</feature>
<organism evidence="3">
    <name type="scientific">Alexandrium catenella</name>
    <name type="common">Red tide dinoflagellate</name>
    <name type="synonym">Gonyaulax catenella</name>
    <dbReference type="NCBI Taxonomy" id="2925"/>
    <lineage>
        <taxon>Eukaryota</taxon>
        <taxon>Sar</taxon>
        <taxon>Alveolata</taxon>
        <taxon>Dinophyceae</taxon>
        <taxon>Gonyaulacales</taxon>
        <taxon>Pyrocystaceae</taxon>
        <taxon>Alexandrium</taxon>
    </lineage>
</organism>